<reference evidence="16" key="1">
    <citation type="submission" date="2018-01" db="EMBL/GenBank/DDBJ databases">
        <title>Testimony of 'menage a trois' revealed by the proteome of Megavirus virophage.</title>
        <authorList>
            <person name="Jeudy S."/>
            <person name="Bertaux L."/>
            <person name="Alempic J.-M."/>
            <person name="Lartigue A."/>
            <person name="Legendre M."/>
            <person name="Philippe N."/>
            <person name="Beucher L."/>
            <person name="Biondi E."/>
            <person name="Juul S."/>
            <person name="Turner D."/>
            <person name="Coute Y."/>
            <person name="Claverie J.-M."/>
            <person name="Abergel C."/>
        </authorList>
    </citation>
    <scope>NUCLEOTIDE SEQUENCE [LARGE SCALE GENOMIC DNA]</scope>
</reference>
<dbReference type="InterPro" id="IPR049463">
    <property type="entry name" value="APMV_polyA_pol_cat_2nd"/>
</dbReference>
<organism evidence="15 16">
    <name type="scientific">Moumouvirus australiensis</name>
    <dbReference type="NCBI Taxonomy" id="2109587"/>
    <lineage>
        <taxon>Viruses</taxon>
        <taxon>Varidnaviria</taxon>
        <taxon>Bamfordvirae</taxon>
        <taxon>Nucleocytoviricota</taxon>
        <taxon>Megaviricetes</taxon>
        <taxon>Imitervirales</taxon>
        <taxon>Mimiviridae</taxon>
        <taxon>Megamimivirinae</taxon>
        <taxon>Moumouvirus</taxon>
        <taxon>Moumouvirus australiense</taxon>
    </lineage>
</organism>
<dbReference type="Pfam" id="PF19244">
    <property type="entry name" value="Poly_A_pol_cat"/>
    <property type="match status" value="1"/>
</dbReference>
<dbReference type="GO" id="GO:1990817">
    <property type="term" value="F:poly(A) RNA polymerase activity"/>
    <property type="evidence" value="ECO:0007669"/>
    <property type="project" value="UniProtKB-EC"/>
</dbReference>
<dbReference type="Proteomes" id="UP000289600">
    <property type="component" value="Segment"/>
</dbReference>
<evidence type="ECO:0000256" key="1">
    <source>
        <dbReference type="ARBA" id="ARBA00004328"/>
    </source>
</evidence>
<dbReference type="EC" id="2.7.7.19" evidence="2"/>
<proteinExistence type="inferred from homology"/>
<evidence type="ECO:0000313" key="16">
    <source>
        <dbReference type="Proteomes" id="UP000289600"/>
    </source>
</evidence>
<feature type="region of interest" description="Disordered" evidence="12">
    <location>
        <begin position="518"/>
        <end position="543"/>
    </location>
</feature>
<evidence type="ECO:0000256" key="9">
    <source>
        <dbReference type="ARBA" id="ARBA00025732"/>
    </source>
</evidence>
<evidence type="ECO:0000256" key="8">
    <source>
        <dbReference type="ARBA" id="ARBA00023163"/>
    </source>
</evidence>
<keyword evidence="16" id="KW-1185">Reference proteome</keyword>
<dbReference type="GO" id="GO:0006397">
    <property type="term" value="P:mRNA processing"/>
    <property type="evidence" value="ECO:0007669"/>
    <property type="project" value="UniProtKB-KW"/>
</dbReference>
<dbReference type="InterPro" id="IPR045355">
    <property type="entry name" value="PolyA_pol_cat_su"/>
</dbReference>
<comment type="catalytic activity">
    <reaction evidence="11">
        <text>RNA(n) + ATP = RNA(n)-3'-adenine ribonucleotide + diphosphate</text>
        <dbReference type="Rhea" id="RHEA:11332"/>
        <dbReference type="Rhea" id="RHEA-COMP:14527"/>
        <dbReference type="Rhea" id="RHEA-COMP:17347"/>
        <dbReference type="ChEBI" id="CHEBI:30616"/>
        <dbReference type="ChEBI" id="CHEBI:33019"/>
        <dbReference type="ChEBI" id="CHEBI:140395"/>
        <dbReference type="ChEBI" id="CHEBI:173115"/>
        <dbReference type="EC" id="2.7.7.19"/>
    </reaction>
</comment>
<keyword evidence="5" id="KW-0547">Nucleotide-binding</keyword>
<evidence type="ECO:0000256" key="7">
    <source>
        <dbReference type="ARBA" id="ARBA00022844"/>
    </source>
</evidence>
<dbReference type="CDD" id="cd20920">
    <property type="entry name" value="polyA_pol_Mimi"/>
    <property type="match status" value="1"/>
</dbReference>
<feature type="domain" description="Putative poly(A) polymerase catalytic subunit C-terminal mimivirus" evidence="14">
    <location>
        <begin position="230"/>
        <end position="509"/>
    </location>
</feature>
<keyword evidence="4" id="KW-0808">Transferase</keyword>
<accession>A0A2P1ELW0</accession>
<comment type="similarity">
    <text evidence="9">Belongs to the poxviridae poly(A) polymerase catalytic subunit family. Highly divergent.</text>
</comment>
<name>A0A2P1ELW0_9VIRU</name>
<evidence type="ECO:0000256" key="4">
    <source>
        <dbReference type="ARBA" id="ARBA00022679"/>
    </source>
</evidence>
<dbReference type="GO" id="GO:0005524">
    <property type="term" value="F:ATP binding"/>
    <property type="evidence" value="ECO:0007669"/>
    <property type="project" value="UniProtKB-KW"/>
</dbReference>
<evidence type="ECO:0000313" key="15">
    <source>
        <dbReference type="EMBL" id="AVL94874.1"/>
    </source>
</evidence>
<protein>
    <recommendedName>
        <fullName evidence="10">Putative poly(A) polymerase catalytic subunit</fullName>
        <ecNumber evidence="2">2.7.7.19</ecNumber>
    </recommendedName>
</protein>
<dbReference type="Pfam" id="PF21649">
    <property type="entry name" value="APMV_polyA_pol_cat_2nd"/>
    <property type="match status" value="1"/>
</dbReference>
<gene>
    <name evidence="15" type="ORF">mc_488</name>
</gene>
<sequence>MIQPRNKTSPETRSRKPAFVNYYIEEDYDEVKEKLPEIIRQARIKASQVMEPTIDEKKQVMEVIKDFIRDKKRKVYGGTALNETLKAVNPSDAIYDDYFFSDIEFYSPSPVPDLKELCDILYHKGYDFVQGKEAQHEETYSIFVNLQLYCDVTYVPTRVYNGIKTIEIDGINYVDPHFMLIDYLRMINQPLTAAEQRWEKAFDRMYRLLKNYPIEKYDNSIKFSSIPRDEIVMYMSKIKNEFLKIPIIQDSCLISGFEAYNFFIKHASSDRNVEQMARTREKISMLKNFIVNVPFLELISVKYKDSVQKLYSYLRDLVVDPSKLSIEEYFPLFQFTGYSVSISYDNIPIVKVYEADGYCVPDIKTTLGYRYVSFQYLLMTLYINKFRAHLDKNKVMYFNYGISISNLVRARNTFLSQNDKGVINDTVFSEFRIGCIGTTISYSRMSRLRMLEKKRQGKVIQFVYTPKQYFEQTPEQQENFDASIKRYRFRNTSGNQIPTTTPKYLLFKIDDKGNISEQTSTEEAYLDEDTNSEKSNTSISSSE</sequence>
<dbReference type="GO" id="GO:0044423">
    <property type="term" value="C:virion component"/>
    <property type="evidence" value="ECO:0007669"/>
    <property type="project" value="UniProtKB-KW"/>
</dbReference>
<evidence type="ECO:0000259" key="14">
    <source>
        <dbReference type="Pfam" id="PF21649"/>
    </source>
</evidence>
<evidence type="ECO:0000256" key="6">
    <source>
        <dbReference type="ARBA" id="ARBA00022840"/>
    </source>
</evidence>
<keyword evidence="6" id="KW-0067">ATP-binding</keyword>
<evidence type="ECO:0000256" key="11">
    <source>
        <dbReference type="ARBA" id="ARBA00048830"/>
    </source>
</evidence>
<keyword evidence="7" id="KW-0946">Virion</keyword>
<dbReference type="EMBL" id="MG807320">
    <property type="protein sequence ID" value="AVL94874.1"/>
    <property type="molecule type" value="Genomic_DNA"/>
</dbReference>
<keyword evidence="3" id="KW-0507">mRNA processing</keyword>
<evidence type="ECO:0000256" key="3">
    <source>
        <dbReference type="ARBA" id="ARBA00022664"/>
    </source>
</evidence>
<evidence type="ECO:0000256" key="12">
    <source>
        <dbReference type="SAM" id="MobiDB-lite"/>
    </source>
</evidence>
<feature type="domain" description="Poly(A) polymerase catalytic subunit" evidence="13">
    <location>
        <begin position="62"/>
        <end position="192"/>
    </location>
</feature>
<feature type="compositionally biased region" description="Low complexity" evidence="12">
    <location>
        <begin position="533"/>
        <end position="543"/>
    </location>
</feature>
<comment type="subcellular location">
    <subcellularLocation>
        <location evidence="1">Virion</location>
    </subcellularLocation>
</comment>
<evidence type="ECO:0000256" key="5">
    <source>
        <dbReference type="ARBA" id="ARBA00022741"/>
    </source>
</evidence>
<keyword evidence="8" id="KW-0804">Transcription</keyword>
<evidence type="ECO:0000256" key="10">
    <source>
        <dbReference type="ARBA" id="ARBA00026159"/>
    </source>
</evidence>
<evidence type="ECO:0000259" key="13">
    <source>
        <dbReference type="Pfam" id="PF19244"/>
    </source>
</evidence>
<evidence type="ECO:0000256" key="2">
    <source>
        <dbReference type="ARBA" id="ARBA00012388"/>
    </source>
</evidence>